<sequence length="373" mass="43828">MRIKLDHSQGIDNKSKNKEGHQLLKNHIVFCSGGKASFAVADFVKKKYPEDNILLYFTDTLWENHDTYRFISESSDKLKLPLLIHCAGITPMQLMFEKKLVFNNMIGDCSKILKMRVASDFLKKQIIPKIEKWKNHQILKQEDFITDATLYFGIGIEELHREEAIVRNWRPFHVEMPLINNFIPINNILKEHNIIQPELYKLGFSHNNCNGRCVKAGQGHYRNLKKTMPDIFQKHMEEEYHLYMCVSAYRYILDNKVPEEDQIPAHMQESMLQELDDAYRDYFYGKCAKPKLYIHPAASASTRYMKIKKYSFMKRKGKNPEVKQLEDDEGNLYTDVRYPSEPFTLREFNLIENSKPEQIDLFDIGGCGCFVQF</sequence>
<dbReference type="GO" id="GO:0003824">
    <property type="term" value="F:catalytic activity"/>
    <property type="evidence" value="ECO:0007669"/>
    <property type="project" value="InterPro"/>
</dbReference>
<dbReference type="EMBL" id="JTHP01000044">
    <property type="protein sequence ID" value="KJD43981.1"/>
    <property type="molecule type" value="Genomic_DNA"/>
</dbReference>
<dbReference type="RefSeq" id="WP_052646809.1">
    <property type="nucleotide sequence ID" value="NZ_JTHP01000044.1"/>
</dbReference>
<dbReference type="InterPro" id="IPR014729">
    <property type="entry name" value="Rossmann-like_a/b/a_fold"/>
</dbReference>
<dbReference type="InterPro" id="IPR002500">
    <property type="entry name" value="PAPS_reduct_dom"/>
</dbReference>
<feature type="domain" description="Phosphoadenosine phosphosulphate reductase" evidence="1">
    <location>
        <begin position="27"/>
        <end position="124"/>
    </location>
</feature>
<evidence type="ECO:0000313" key="2">
    <source>
        <dbReference type="EMBL" id="KJD43981.1"/>
    </source>
</evidence>
<proteinExistence type="predicted"/>
<dbReference type="OrthoDB" id="1032766at2"/>
<accession>A0A0D7WXR0</accession>
<comment type="caution">
    <text evidence="2">The sequence shown here is derived from an EMBL/GenBank/DDBJ whole genome shotgun (WGS) entry which is preliminary data.</text>
</comment>
<name>A0A0D7WXR0_9BACL</name>
<reference evidence="2 3" key="1">
    <citation type="submission" date="2014-11" db="EMBL/GenBank/DDBJ databases">
        <title>Draft Genome Sequences of Paenibacillus polymyxa NRRL B-30509 and Paenibacillus terrae NRRL B-30644, Strains from a Poultry Environment that Produce Tridecaptin A and Paenicidins.</title>
        <authorList>
            <person name="van Belkum M.J."/>
            <person name="Lohans C.T."/>
            <person name="Vederas J.C."/>
        </authorList>
    </citation>
    <scope>NUCLEOTIDE SEQUENCE [LARGE SCALE GENOMIC DNA]</scope>
    <source>
        <strain evidence="2 3">NRRL B-30644</strain>
    </source>
</reference>
<evidence type="ECO:0000313" key="3">
    <source>
        <dbReference type="Proteomes" id="UP000032534"/>
    </source>
</evidence>
<organism evidence="2 3">
    <name type="scientific">Paenibacillus terrae</name>
    <dbReference type="NCBI Taxonomy" id="159743"/>
    <lineage>
        <taxon>Bacteria</taxon>
        <taxon>Bacillati</taxon>
        <taxon>Bacillota</taxon>
        <taxon>Bacilli</taxon>
        <taxon>Bacillales</taxon>
        <taxon>Paenibacillaceae</taxon>
        <taxon>Paenibacillus</taxon>
    </lineage>
</organism>
<dbReference type="PATRIC" id="fig|159743.3.peg.4330"/>
<dbReference type="Proteomes" id="UP000032534">
    <property type="component" value="Unassembled WGS sequence"/>
</dbReference>
<keyword evidence="3" id="KW-1185">Reference proteome</keyword>
<dbReference type="Gene3D" id="3.40.50.620">
    <property type="entry name" value="HUPs"/>
    <property type="match status" value="1"/>
</dbReference>
<gene>
    <name evidence="2" type="ORF">QD47_19420</name>
</gene>
<evidence type="ECO:0000259" key="1">
    <source>
        <dbReference type="Pfam" id="PF01507"/>
    </source>
</evidence>
<dbReference type="Pfam" id="PF01507">
    <property type="entry name" value="PAPS_reduct"/>
    <property type="match status" value="1"/>
</dbReference>
<protein>
    <recommendedName>
        <fullName evidence="1">Phosphoadenosine phosphosulphate reductase domain-containing protein</fullName>
    </recommendedName>
</protein>
<dbReference type="SUPFAM" id="SSF52402">
    <property type="entry name" value="Adenine nucleotide alpha hydrolases-like"/>
    <property type="match status" value="1"/>
</dbReference>
<dbReference type="AlphaFoldDB" id="A0A0D7WXR0"/>